<evidence type="ECO:0000256" key="1">
    <source>
        <dbReference type="ARBA" id="ARBA00000085"/>
    </source>
</evidence>
<comment type="catalytic activity">
    <reaction evidence="1">
        <text>ATP + protein L-histidine = ADP + protein N-phospho-L-histidine.</text>
        <dbReference type="EC" id="2.7.13.3"/>
    </reaction>
</comment>
<dbReference type="InterPro" id="IPR003594">
    <property type="entry name" value="HATPase_dom"/>
</dbReference>
<dbReference type="CDD" id="cd00082">
    <property type="entry name" value="HisKA"/>
    <property type="match status" value="1"/>
</dbReference>
<dbReference type="Pfam" id="PF02518">
    <property type="entry name" value="HATPase_c"/>
    <property type="match status" value="1"/>
</dbReference>
<dbReference type="InterPro" id="IPR050736">
    <property type="entry name" value="Sensor_HK_Regulatory"/>
</dbReference>
<dbReference type="SUPFAM" id="SSF47384">
    <property type="entry name" value="Homodimeric domain of signal transducing histidine kinase"/>
    <property type="match status" value="1"/>
</dbReference>
<dbReference type="InterPro" id="IPR036097">
    <property type="entry name" value="HisK_dim/P_sf"/>
</dbReference>
<dbReference type="Proteomes" id="UP000053690">
    <property type="component" value="Unassembled WGS sequence"/>
</dbReference>
<dbReference type="EC" id="2.7.13.3" evidence="2"/>
<evidence type="ECO:0000256" key="3">
    <source>
        <dbReference type="ARBA" id="ARBA00022553"/>
    </source>
</evidence>
<gene>
    <name evidence="9" type="ORF">AVO44_03690</name>
</gene>
<feature type="transmembrane region" description="Helical" evidence="7">
    <location>
        <begin position="183"/>
        <end position="203"/>
    </location>
</feature>
<keyword evidence="5" id="KW-0418">Kinase</keyword>
<dbReference type="STRING" id="1685378.AVO44_03690"/>
<organism evidence="9 10">
    <name type="scientific">Ruegeria profundi</name>
    <dbReference type="NCBI Taxonomy" id="1685378"/>
    <lineage>
        <taxon>Bacteria</taxon>
        <taxon>Pseudomonadati</taxon>
        <taxon>Pseudomonadota</taxon>
        <taxon>Alphaproteobacteria</taxon>
        <taxon>Rhodobacterales</taxon>
        <taxon>Roseobacteraceae</taxon>
        <taxon>Ruegeria</taxon>
    </lineage>
</organism>
<dbReference type="SUPFAM" id="SSF55874">
    <property type="entry name" value="ATPase domain of HSP90 chaperone/DNA topoisomerase II/histidine kinase"/>
    <property type="match status" value="1"/>
</dbReference>
<feature type="transmembrane region" description="Helical" evidence="7">
    <location>
        <begin position="96"/>
        <end position="118"/>
    </location>
</feature>
<dbReference type="FunFam" id="3.30.565.10:FF:000006">
    <property type="entry name" value="Sensor histidine kinase WalK"/>
    <property type="match status" value="1"/>
</dbReference>
<protein>
    <recommendedName>
        <fullName evidence="2">histidine kinase</fullName>
        <ecNumber evidence="2">2.7.13.3</ecNumber>
    </recommendedName>
</protein>
<evidence type="ECO:0000259" key="8">
    <source>
        <dbReference type="PROSITE" id="PS50109"/>
    </source>
</evidence>
<feature type="transmembrane region" description="Helical" evidence="7">
    <location>
        <begin position="124"/>
        <end position="140"/>
    </location>
</feature>
<feature type="transmembrane region" description="Helical" evidence="7">
    <location>
        <begin position="145"/>
        <end position="163"/>
    </location>
</feature>
<keyword evidence="6" id="KW-0902">Two-component regulatory system</keyword>
<dbReference type="PRINTS" id="PR00344">
    <property type="entry name" value="BCTRLSENSOR"/>
</dbReference>
<reference evidence="10" key="1">
    <citation type="submission" date="2015-12" db="EMBL/GenBank/DDBJ databases">
        <authorList>
            <person name="Zhang G."/>
            <person name="Stingl U."/>
        </authorList>
    </citation>
    <scope>NUCLEOTIDE SEQUENCE [LARGE SCALE GENOMIC DNA]</scope>
    <source>
        <strain evidence="10">ZGT108</strain>
    </source>
</reference>
<dbReference type="SMART" id="SM00387">
    <property type="entry name" value="HATPase_c"/>
    <property type="match status" value="1"/>
</dbReference>
<keyword evidence="3" id="KW-0597">Phosphoprotein</keyword>
<dbReference type="PROSITE" id="PS50109">
    <property type="entry name" value="HIS_KIN"/>
    <property type="match status" value="1"/>
</dbReference>
<keyword evidence="10" id="KW-1185">Reference proteome</keyword>
<dbReference type="InterPro" id="IPR004358">
    <property type="entry name" value="Sig_transdc_His_kin-like_C"/>
</dbReference>
<proteinExistence type="predicted"/>
<keyword evidence="7" id="KW-0472">Membrane</keyword>
<evidence type="ECO:0000313" key="9">
    <source>
        <dbReference type="EMBL" id="KUJ81396.1"/>
    </source>
</evidence>
<dbReference type="Gene3D" id="3.30.565.10">
    <property type="entry name" value="Histidine kinase-like ATPase, C-terminal domain"/>
    <property type="match status" value="1"/>
</dbReference>
<feature type="domain" description="Histidine kinase" evidence="8">
    <location>
        <begin position="234"/>
        <end position="453"/>
    </location>
</feature>
<dbReference type="GO" id="GO:0000155">
    <property type="term" value="F:phosphorelay sensor kinase activity"/>
    <property type="evidence" value="ECO:0007669"/>
    <property type="project" value="InterPro"/>
</dbReference>
<keyword evidence="7" id="KW-1133">Transmembrane helix</keyword>
<evidence type="ECO:0000256" key="7">
    <source>
        <dbReference type="SAM" id="Phobius"/>
    </source>
</evidence>
<evidence type="ECO:0000256" key="6">
    <source>
        <dbReference type="ARBA" id="ARBA00023012"/>
    </source>
</evidence>
<dbReference type="PANTHER" id="PTHR43711">
    <property type="entry name" value="TWO-COMPONENT HISTIDINE KINASE"/>
    <property type="match status" value="1"/>
</dbReference>
<name>A0A0X3U3I2_9RHOB</name>
<evidence type="ECO:0000256" key="4">
    <source>
        <dbReference type="ARBA" id="ARBA00022679"/>
    </source>
</evidence>
<dbReference type="RefSeq" id="WP_157769924.1">
    <property type="nucleotide sequence ID" value="NZ_LQBP01000002.1"/>
</dbReference>
<dbReference type="AlphaFoldDB" id="A0A0X3U3I2"/>
<dbReference type="SMART" id="SM00388">
    <property type="entry name" value="HisKA"/>
    <property type="match status" value="1"/>
</dbReference>
<dbReference type="Pfam" id="PF00512">
    <property type="entry name" value="HisKA"/>
    <property type="match status" value="1"/>
</dbReference>
<feature type="transmembrane region" description="Helical" evidence="7">
    <location>
        <begin position="55"/>
        <end position="75"/>
    </location>
</feature>
<dbReference type="InterPro" id="IPR036890">
    <property type="entry name" value="HATPase_C_sf"/>
</dbReference>
<dbReference type="InterPro" id="IPR003661">
    <property type="entry name" value="HisK_dim/P_dom"/>
</dbReference>
<evidence type="ECO:0000313" key="10">
    <source>
        <dbReference type="Proteomes" id="UP000053690"/>
    </source>
</evidence>
<dbReference type="Gene3D" id="1.10.287.130">
    <property type="match status" value="1"/>
</dbReference>
<dbReference type="PANTHER" id="PTHR43711:SF1">
    <property type="entry name" value="HISTIDINE KINASE 1"/>
    <property type="match status" value="1"/>
</dbReference>
<keyword evidence="7" id="KW-0812">Transmembrane</keyword>
<accession>A0A0X3U3I2</accession>
<evidence type="ECO:0000256" key="5">
    <source>
        <dbReference type="ARBA" id="ARBA00022777"/>
    </source>
</evidence>
<dbReference type="OrthoDB" id="7179697at2"/>
<keyword evidence="4" id="KW-0808">Transferase</keyword>
<comment type="caution">
    <text evidence="9">The sequence shown here is derived from an EMBL/GenBank/DDBJ whole genome shotgun (WGS) entry which is preliminary data.</text>
</comment>
<dbReference type="InterPro" id="IPR005467">
    <property type="entry name" value="His_kinase_dom"/>
</dbReference>
<evidence type="ECO:0000256" key="2">
    <source>
        <dbReference type="ARBA" id="ARBA00012438"/>
    </source>
</evidence>
<sequence>MTNLHPAVKEPVEENQSLLLVQQMRDYCHVGVKLVWQRQIIYVATLGLAAFYYDAQFAGILALFVIASEIFDFWSFKRVLKLDPGDVASARKRLPFLYAGALINTAIIVTYSIGIAVIQGPTTHFMSLFFLFSGALFAAMHSHHLLSVLIIRLVIFTAAFLFIPLRDIVLTDAPIKSELWAQFFTSLFVLTFVLDSSRSYLGFYRTQLGQMDRLSKEHEKSKMAYKAKTEFVSTMSHELRTPLTSIKGSVDLAASGKLGALPDKVGFVLDVAQRNCDRLLMLINEILDLQSVESGKMKISREKSNLVDVIADSVAENQPFADSLGVAIETDPHQTPVWVNVDEIRLKQVFANILANAAKFSPPESTVLVSLQEGDGKARVLFRDHGIGLAEEDHEIVFDHFSQIDASDTRKIGGTGLGMNISMRIMDALGGSISYTKNTGPGTTFIVELPTSGPVFGS</sequence>
<dbReference type="EMBL" id="LQBP01000002">
    <property type="protein sequence ID" value="KUJ81396.1"/>
    <property type="molecule type" value="Genomic_DNA"/>
</dbReference>